<dbReference type="EMBL" id="HBFQ01052321">
    <property type="protein sequence ID" value="CAD8862941.1"/>
    <property type="molecule type" value="Transcribed_RNA"/>
</dbReference>
<evidence type="ECO:0000256" key="1">
    <source>
        <dbReference type="SAM" id="MobiDB-lite"/>
    </source>
</evidence>
<evidence type="ECO:0000313" key="2">
    <source>
        <dbReference type="EMBL" id="CAD8862941.1"/>
    </source>
</evidence>
<protein>
    <submittedName>
        <fullName evidence="2">Uncharacterized protein</fullName>
    </submittedName>
</protein>
<sequence length="142" mass="15714">MAQVLAERMSLRSSDFLVCSAFMALAIGPRRALAHTFHSALYRRIASCAQTGSLRLVRSRSLDLMPRTCWWSQPCKRYGSTVSMVEGKGDMATWSLIPGVVFGCFVLRQAEENNRARSGQDRSWPPGLLPEGSPISPRRPSG</sequence>
<accession>A0A7S1ARI0</accession>
<reference evidence="2" key="1">
    <citation type="submission" date="2021-01" db="EMBL/GenBank/DDBJ databases">
        <authorList>
            <person name="Corre E."/>
            <person name="Pelletier E."/>
            <person name="Niang G."/>
            <person name="Scheremetjew M."/>
            <person name="Finn R."/>
            <person name="Kale V."/>
            <person name="Holt S."/>
            <person name="Cochrane G."/>
            <person name="Meng A."/>
            <person name="Brown T."/>
            <person name="Cohen L."/>
        </authorList>
    </citation>
    <scope>NUCLEOTIDE SEQUENCE</scope>
</reference>
<gene>
    <name evidence="2" type="ORF">NSCI0253_LOCUS37296</name>
</gene>
<name>A0A7S1ARI0_NOCSC</name>
<organism evidence="2">
    <name type="scientific">Noctiluca scintillans</name>
    <name type="common">Sea sparkle</name>
    <name type="synonym">Red tide dinoflagellate</name>
    <dbReference type="NCBI Taxonomy" id="2966"/>
    <lineage>
        <taxon>Eukaryota</taxon>
        <taxon>Sar</taxon>
        <taxon>Alveolata</taxon>
        <taxon>Dinophyceae</taxon>
        <taxon>Noctilucales</taxon>
        <taxon>Noctilucaceae</taxon>
        <taxon>Noctiluca</taxon>
    </lineage>
</organism>
<dbReference type="AlphaFoldDB" id="A0A7S1ARI0"/>
<feature type="region of interest" description="Disordered" evidence="1">
    <location>
        <begin position="115"/>
        <end position="142"/>
    </location>
</feature>
<proteinExistence type="predicted"/>